<organism evidence="2 3">
    <name type="scientific">Dulcicalothrix desertica PCC 7102</name>
    <dbReference type="NCBI Taxonomy" id="232991"/>
    <lineage>
        <taxon>Bacteria</taxon>
        <taxon>Bacillati</taxon>
        <taxon>Cyanobacteriota</taxon>
        <taxon>Cyanophyceae</taxon>
        <taxon>Nostocales</taxon>
        <taxon>Calotrichaceae</taxon>
        <taxon>Dulcicalothrix</taxon>
    </lineage>
</organism>
<evidence type="ECO:0008006" key="4">
    <source>
        <dbReference type="Google" id="ProtNLM"/>
    </source>
</evidence>
<name>A0A3S1ISW4_9CYAN</name>
<keyword evidence="1" id="KW-0472">Membrane</keyword>
<keyword evidence="3" id="KW-1185">Reference proteome</keyword>
<dbReference type="AlphaFoldDB" id="A0A3S1ISW4"/>
<accession>A0A3S1ISW4</accession>
<feature type="transmembrane region" description="Helical" evidence="1">
    <location>
        <begin position="12"/>
        <end position="34"/>
    </location>
</feature>
<dbReference type="EMBL" id="RSCL01000018">
    <property type="protein sequence ID" value="RUT01831.1"/>
    <property type="molecule type" value="Genomic_DNA"/>
</dbReference>
<evidence type="ECO:0000256" key="1">
    <source>
        <dbReference type="SAM" id="Phobius"/>
    </source>
</evidence>
<keyword evidence="1" id="KW-1133">Transmembrane helix</keyword>
<dbReference type="RefSeq" id="WP_127084640.1">
    <property type="nucleotide sequence ID" value="NZ_RSCL01000018.1"/>
</dbReference>
<evidence type="ECO:0000313" key="3">
    <source>
        <dbReference type="Proteomes" id="UP000271624"/>
    </source>
</evidence>
<dbReference type="Proteomes" id="UP000271624">
    <property type="component" value="Unassembled WGS sequence"/>
</dbReference>
<comment type="caution">
    <text evidence="2">The sequence shown here is derived from an EMBL/GenBank/DDBJ whole genome shotgun (WGS) entry which is preliminary data.</text>
</comment>
<protein>
    <recommendedName>
        <fullName evidence="4">Chromosome segregation ATPase</fullName>
    </recommendedName>
</protein>
<proteinExistence type="predicted"/>
<keyword evidence="1" id="KW-0812">Transmembrane</keyword>
<reference evidence="2" key="1">
    <citation type="submission" date="2018-12" db="EMBL/GenBank/DDBJ databases">
        <authorList>
            <person name="Will S."/>
            <person name="Neumann-Schaal M."/>
            <person name="Henke P."/>
        </authorList>
    </citation>
    <scope>NUCLEOTIDE SEQUENCE</scope>
    <source>
        <strain evidence="2">PCC 7102</strain>
    </source>
</reference>
<dbReference type="OrthoDB" id="503367at2"/>
<sequence>MNIRYLPFTRWWHWILGILLATGGLGAGAVVFLAKSPQENNCVSETPLDTASAVIYCATTTVDEQDSAKLSSSIRLLNTIPQDNPLRSNADNLIERWSQSIMHLSQKAFNEGDINRAVELALIIPDNHSASQTASEQIKTWRSIWSQAESIHAAALAEIDDDSKNWYAALNKAKQLQTLENEYWASTKYYELVRHIQGARENREKGDIEKKSASEKLQTDNSDNIVYDDKSDESTQLNIARKLANSGKLDDMRSALVEASMVISEPYVKDARKLMTETENKIAVLEDSTYLEEAKKLASKNDEISLKMAVNEAKLIGKERPLYKEANQQIATWEKKILQLDNQAIQTNNVSFKKAPIISNAKKTSTSKAPTSANAKFEVQNELKPILDNYNIKESLYPSIEKLEEMQMNYSGE</sequence>
<gene>
    <name evidence="2" type="ORF">DSM106972_064540</name>
</gene>
<evidence type="ECO:0000313" key="2">
    <source>
        <dbReference type="EMBL" id="RUT01831.1"/>
    </source>
</evidence>
<reference evidence="2" key="2">
    <citation type="journal article" date="2019" name="Genome Biol. Evol.">
        <title>Day and night: Metabolic profiles and evolutionary relationships of six axenic non-marine cyanobacteria.</title>
        <authorList>
            <person name="Will S.E."/>
            <person name="Henke P."/>
            <person name="Boedeker C."/>
            <person name="Huang S."/>
            <person name="Brinkmann H."/>
            <person name="Rohde M."/>
            <person name="Jarek M."/>
            <person name="Friedl T."/>
            <person name="Seufert S."/>
            <person name="Schumacher M."/>
            <person name="Overmann J."/>
            <person name="Neumann-Schaal M."/>
            <person name="Petersen J."/>
        </authorList>
    </citation>
    <scope>NUCLEOTIDE SEQUENCE [LARGE SCALE GENOMIC DNA]</scope>
    <source>
        <strain evidence="2">PCC 7102</strain>
    </source>
</reference>